<evidence type="ECO:0000256" key="4">
    <source>
        <dbReference type="ARBA" id="ARBA00022485"/>
    </source>
</evidence>
<accession>A0A6A7G9E4</accession>
<evidence type="ECO:0000256" key="5">
    <source>
        <dbReference type="ARBA" id="ARBA00022723"/>
    </source>
</evidence>
<dbReference type="NCBIfam" id="NF004538">
    <property type="entry name" value="PRK05888.1-4"/>
    <property type="match status" value="1"/>
</dbReference>
<feature type="domain" description="4Fe-4S ferredoxin-type" evidence="9">
    <location>
        <begin position="178"/>
        <end position="207"/>
    </location>
</feature>
<comment type="cofactor">
    <cofactor evidence="1">
        <name>[4Fe-4S] cluster</name>
        <dbReference type="ChEBI" id="CHEBI:49883"/>
    </cofactor>
</comment>
<dbReference type="GO" id="GO:0016020">
    <property type="term" value="C:membrane"/>
    <property type="evidence" value="ECO:0007669"/>
    <property type="project" value="InterPro"/>
</dbReference>
<dbReference type="PROSITE" id="PS00198">
    <property type="entry name" value="4FE4S_FER_1"/>
    <property type="match status" value="2"/>
</dbReference>
<evidence type="ECO:0000256" key="1">
    <source>
        <dbReference type="ARBA" id="ARBA00001966"/>
    </source>
</evidence>
<evidence type="ECO:0000256" key="3">
    <source>
        <dbReference type="ARBA" id="ARBA00010277"/>
    </source>
</evidence>
<dbReference type="EMBL" id="IACT01008765">
    <property type="protein sequence ID" value="LAC27877.1"/>
    <property type="molecule type" value="mRNA"/>
</dbReference>
<evidence type="ECO:0000256" key="7">
    <source>
        <dbReference type="ARBA" id="ARBA00023004"/>
    </source>
</evidence>
<evidence type="ECO:0000256" key="8">
    <source>
        <dbReference type="ARBA" id="ARBA00023014"/>
    </source>
</evidence>
<dbReference type="InterPro" id="IPR017900">
    <property type="entry name" value="4Fe4S_Fe_S_CS"/>
</dbReference>
<evidence type="ECO:0000256" key="6">
    <source>
        <dbReference type="ARBA" id="ARBA00022967"/>
    </source>
</evidence>
<dbReference type="HAMAP" id="MF_01351">
    <property type="entry name" value="NDH1_NuoI"/>
    <property type="match status" value="1"/>
</dbReference>
<sequence length="296" mass="33779">MSIYIRRSIRRPFSRVWWSPLRCFGKPPVPKPKPPKVAKTKRDIPGFVHFEKSRAPWIGSEIDKASNKDTILGLEYVDQPSPYDVTAQKEAIDALPEIPIPDSLVSGGLHYSSFDEDSARERTFSEVMDKWADTILMTDIWGAIFYGAGKAMEIKHTINYPYEKAPIGPKFRGEHALRRYPSGEERCIACKLCESVCPAQAITIEAEMRPDGSRRTTRYDIDMTKCIYCGYCEQACPVASIVEGPNFEFSTETHEELLYDKKKLLENGAKWEIEIAQNLAQVEADNFDTMHRNMIR</sequence>
<evidence type="ECO:0000256" key="2">
    <source>
        <dbReference type="ARBA" id="ARBA00003257"/>
    </source>
</evidence>
<dbReference type="GO" id="GO:0032981">
    <property type="term" value="P:mitochondrial respiratory chain complex I assembly"/>
    <property type="evidence" value="ECO:0007669"/>
    <property type="project" value="TreeGrafter"/>
</dbReference>
<comment type="similarity">
    <text evidence="3">Belongs to the complex I 23 kDa subunit family.</text>
</comment>
<dbReference type="PROSITE" id="PS51379">
    <property type="entry name" value="4FE4S_FER_2"/>
    <property type="match status" value="2"/>
</dbReference>
<dbReference type="NCBIfam" id="NF004539">
    <property type="entry name" value="PRK05888.1-5"/>
    <property type="match status" value="1"/>
</dbReference>
<dbReference type="GO" id="GO:0046872">
    <property type="term" value="F:metal ion binding"/>
    <property type="evidence" value="ECO:0007669"/>
    <property type="project" value="UniProtKB-KW"/>
</dbReference>
<feature type="domain" description="4Fe-4S ferredoxin-type" evidence="9">
    <location>
        <begin position="217"/>
        <end position="246"/>
    </location>
</feature>
<dbReference type="PANTHER" id="PTHR10849:SF20">
    <property type="entry name" value="NADH DEHYDROGENASE [UBIQUINONE] IRON-SULFUR PROTEIN 8, MITOCHONDRIAL"/>
    <property type="match status" value="1"/>
</dbReference>
<proteinExistence type="evidence at transcript level"/>
<dbReference type="PANTHER" id="PTHR10849">
    <property type="entry name" value="NADH DEHYDROGENASE UBIQUINONE IRON-SULFUR PROTEIN 8, MITOCHONDRIAL"/>
    <property type="match status" value="1"/>
</dbReference>
<organism evidence="10">
    <name type="scientific">Hirondellea gigas</name>
    <dbReference type="NCBI Taxonomy" id="1518452"/>
    <lineage>
        <taxon>Eukaryota</taxon>
        <taxon>Metazoa</taxon>
        <taxon>Ecdysozoa</taxon>
        <taxon>Arthropoda</taxon>
        <taxon>Crustacea</taxon>
        <taxon>Multicrustacea</taxon>
        <taxon>Malacostraca</taxon>
        <taxon>Eumalacostraca</taxon>
        <taxon>Peracarida</taxon>
        <taxon>Amphipoda</taxon>
        <taxon>Amphilochidea</taxon>
        <taxon>Lysianassida</taxon>
        <taxon>Lysianassidira</taxon>
        <taxon>Lysianassoidea</taxon>
        <taxon>Lysianassidae</taxon>
        <taxon>Hirondellea</taxon>
    </lineage>
</organism>
<reference evidence="10" key="1">
    <citation type="submission" date="2017-11" db="EMBL/GenBank/DDBJ databases">
        <title>The sensing device of the deep-sea amphipod.</title>
        <authorList>
            <person name="Kobayashi H."/>
            <person name="Nagahama T."/>
            <person name="Arai W."/>
            <person name="Sasagawa Y."/>
            <person name="Umeda M."/>
            <person name="Hayashi T."/>
            <person name="Nikaido I."/>
            <person name="Watanabe H."/>
            <person name="Oguri K."/>
            <person name="Kitazato H."/>
            <person name="Fujioka K."/>
            <person name="Kido Y."/>
            <person name="Takami H."/>
        </authorList>
    </citation>
    <scope>NUCLEOTIDE SEQUENCE</scope>
    <source>
        <tissue evidence="10">Whole body</tissue>
    </source>
</reference>
<evidence type="ECO:0000313" key="10">
    <source>
        <dbReference type="EMBL" id="LAC27877.1"/>
    </source>
</evidence>
<keyword evidence="5" id="KW-0479">Metal-binding</keyword>
<dbReference type="GO" id="GO:0051539">
    <property type="term" value="F:4 iron, 4 sulfur cluster binding"/>
    <property type="evidence" value="ECO:0007669"/>
    <property type="project" value="UniProtKB-KW"/>
</dbReference>
<keyword evidence="7" id="KW-0408">Iron</keyword>
<protein>
    <submittedName>
        <fullName evidence="10">NADH dehydrogenase [ubiquinone] iron-sulfur protein 8-A</fullName>
    </submittedName>
</protein>
<keyword evidence="8" id="KW-0411">Iron-sulfur</keyword>
<dbReference type="InterPro" id="IPR010226">
    <property type="entry name" value="NADH_quinone_OxRdtase_chainI"/>
</dbReference>
<keyword evidence="4" id="KW-0004">4Fe-4S</keyword>
<dbReference type="Pfam" id="PF12838">
    <property type="entry name" value="Fer4_7"/>
    <property type="match status" value="1"/>
</dbReference>
<name>A0A6A7G9E4_9CRUS</name>
<dbReference type="AlphaFoldDB" id="A0A6A7G9E4"/>
<dbReference type="GO" id="GO:0003954">
    <property type="term" value="F:NADH dehydrogenase activity"/>
    <property type="evidence" value="ECO:0007669"/>
    <property type="project" value="TreeGrafter"/>
</dbReference>
<comment type="function">
    <text evidence="2">Core subunit of the mitochondrial membrane respiratory chain NADH dehydrogenase (Complex I) that is believed to belong to the minimal assembly required for catalysis. Complex I functions in the transfer of electrons from NADH to the respiratory chain. The immediate electron acceptor for the enzyme is believed to be ubiquinone.</text>
</comment>
<dbReference type="GO" id="GO:0006120">
    <property type="term" value="P:mitochondrial electron transport, NADH to ubiquinone"/>
    <property type="evidence" value="ECO:0007669"/>
    <property type="project" value="TreeGrafter"/>
</dbReference>
<keyword evidence="10" id="KW-0830">Ubiquinone</keyword>
<dbReference type="FunFam" id="3.30.70.3270:FF:000001">
    <property type="entry name" value="NADH-quinone oxidoreductase subunit I 1"/>
    <property type="match status" value="1"/>
</dbReference>
<dbReference type="SUPFAM" id="SSF54862">
    <property type="entry name" value="4Fe-4S ferredoxins"/>
    <property type="match status" value="1"/>
</dbReference>
<dbReference type="GO" id="GO:0005739">
    <property type="term" value="C:mitochondrion"/>
    <property type="evidence" value="ECO:0007669"/>
    <property type="project" value="UniProtKB-ARBA"/>
</dbReference>
<dbReference type="Gene3D" id="3.30.70.3270">
    <property type="match status" value="1"/>
</dbReference>
<keyword evidence="6" id="KW-1278">Translocase</keyword>
<dbReference type="NCBIfam" id="TIGR01971">
    <property type="entry name" value="NuoI"/>
    <property type="match status" value="1"/>
</dbReference>
<dbReference type="InterPro" id="IPR017896">
    <property type="entry name" value="4Fe4S_Fe-S-bd"/>
</dbReference>
<evidence type="ECO:0000259" key="9">
    <source>
        <dbReference type="PROSITE" id="PS51379"/>
    </source>
</evidence>